<keyword evidence="3" id="KW-0472">Membrane</keyword>
<evidence type="ECO:0000256" key="1">
    <source>
        <dbReference type="ARBA" id="ARBA00007920"/>
    </source>
</evidence>
<comment type="similarity">
    <text evidence="1">Belongs to the putative lipase ROG1 family.</text>
</comment>
<evidence type="ECO:0000259" key="4">
    <source>
        <dbReference type="Pfam" id="PF05057"/>
    </source>
</evidence>
<evidence type="ECO:0000256" key="3">
    <source>
        <dbReference type="SAM" id="Phobius"/>
    </source>
</evidence>
<dbReference type="Gene3D" id="3.40.50.1820">
    <property type="entry name" value="alpha/beta hydrolase"/>
    <property type="match status" value="1"/>
</dbReference>
<dbReference type="PANTHER" id="PTHR12482">
    <property type="entry name" value="LIPASE ROG1-RELATED-RELATED"/>
    <property type="match status" value="1"/>
</dbReference>
<dbReference type="InterPro" id="IPR044294">
    <property type="entry name" value="Lipase-like"/>
</dbReference>
<dbReference type="InterPro" id="IPR029058">
    <property type="entry name" value="AB_hydrolase_fold"/>
</dbReference>
<name>A0A1Q3AAB3_ZYGRO</name>
<keyword evidence="3" id="KW-1133">Transmembrane helix</keyword>
<gene>
    <name evidence="5" type="ORF">ZYGR_0AG06770</name>
</gene>
<evidence type="ECO:0000256" key="2">
    <source>
        <dbReference type="ARBA" id="ARBA00022963"/>
    </source>
</evidence>
<dbReference type="EMBL" id="BDGX01000033">
    <property type="protein sequence ID" value="GAV52686.1"/>
    <property type="molecule type" value="Genomic_DNA"/>
</dbReference>
<dbReference type="GO" id="GO:0004622">
    <property type="term" value="F:phosphatidylcholine lysophospholipase activity"/>
    <property type="evidence" value="ECO:0007669"/>
    <property type="project" value="TreeGrafter"/>
</dbReference>
<evidence type="ECO:0000313" key="5">
    <source>
        <dbReference type="EMBL" id="GAV52686.1"/>
    </source>
</evidence>
<dbReference type="InterPro" id="IPR007751">
    <property type="entry name" value="DUF676_lipase-like"/>
</dbReference>
<feature type="transmembrane region" description="Helical" evidence="3">
    <location>
        <begin position="268"/>
        <end position="296"/>
    </location>
</feature>
<dbReference type="SUPFAM" id="SSF53474">
    <property type="entry name" value="alpha/beta-Hydrolases"/>
    <property type="match status" value="1"/>
</dbReference>
<keyword evidence="2" id="KW-0443">Lipid metabolism</keyword>
<keyword evidence="2" id="KW-0442">Lipid degradation</keyword>
<protein>
    <recommendedName>
        <fullName evidence="4">DUF676 domain-containing protein</fullName>
    </recommendedName>
</protein>
<proteinExistence type="inferred from homology"/>
<feature type="domain" description="DUF676" evidence="4">
    <location>
        <begin position="12"/>
        <end position="213"/>
    </location>
</feature>
<dbReference type="AlphaFoldDB" id="A0A1Q3AAB3"/>
<accession>A0A1Q3AAB3</accession>
<dbReference type="OrthoDB" id="273452at2759"/>
<sequence length="457" mass="52209">MVSSEKQTMGSKHLFVLIHGLWGNHGHMKSLMEVYGKQFGSPEIVFFSPSENALFKTFDGIEIIGYRTLLEIYQFITSFKDGPITKISVLGYSMGGLVARFVLGKMFGEYRDLFEGIEPQIFITMATPHLGVQFYNPRRYFFKGLLQCVMRLMGSNTIGKSGRELFVVNKYNDILVRLGKGEYLDALSKFKWRVAFANVNNDRSVAFYTGFISDCDPFINTGNQLNYVFEEKIPGKGYTYGPPRIIDLARLDPNSTRPLTRPQRLKNFGALFLFFAFFGLIFLPIAFCVNISGTIYSQLVNYRYRKMLNNAAAPDIVRRRLQFNNSVRDFTEDVYRIILGDPTESVRSPGNDGASERSDLLEDKISWREFIQKHTNTNGWKDKGKFAPLPFDENRKAMYENLNSLEWIRIPVYIKMRNSHGAMVARRGLDTKKSGSTGIACVEFSARLLQHLLAHSD</sequence>
<dbReference type="GO" id="GO:0005811">
    <property type="term" value="C:lipid droplet"/>
    <property type="evidence" value="ECO:0007669"/>
    <property type="project" value="TreeGrafter"/>
</dbReference>
<dbReference type="Pfam" id="PF05057">
    <property type="entry name" value="DUF676"/>
    <property type="match status" value="1"/>
</dbReference>
<evidence type="ECO:0000313" key="6">
    <source>
        <dbReference type="Proteomes" id="UP000187013"/>
    </source>
</evidence>
<keyword evidence="3" id="KW-0812">Transmembrane</keyword>
<comment type="caution">
    <text evidence="5">The sequence shown here is derived from an EMBL/GenBank/DDBJ whole genome shotgun (WGS) entry which is preliminary data.</text>
</comment>
<dbReference type="GO" id="GO:0016042">
    <property type="term" value="P:lipid catabolic process"/>
    <property type="evidence" value="ECO:0007669"/>
    <property type="project" value="UniProtKB-KW"/>
</dbReference>
<dbReference type="GO" id="GO:0047372">
    <property type="term" value="F:monoacylglycerol lipase activity"/>
    <property type="evidence" value="ECO:0007669"/>
    <property type="project" value="TreeGrafter"/>
</dbReference>
<organism evidence="5 6">
    <name type="scientific">Zygosaccharomyces rouxii</name>
    <dbReference type="NCBI Taxonomy" id="4956"/>
    <lineage>
        <taxon>Eukaryota</taxon>
        <taxon>Fungi</taxon>
        <taxon>Dikarya</taxon>
        <taxon>Ascomycota</taxon>
        <taxon>Saccharomycotina</taxon>
        <taxon>Saccharomycetes</taxon>
        <taxon>Saccharomycetales</taxon>
        <taxon>Saccharomycetaceae</taxon>
        <taxon>Zygosaccharomyces</taxon>
    </lineage>
</organism>
<dbReference type="Proteomes" id="UP000187013">
    <property type="component" value="Unassembled WGS sequence"/>
</dbReference>
<dbReference type="PANTHER" id="PTHR12482:SF24">
    <property type="entry name" value="LIPID DROPLET PHOSPHOLIPASE 1"/>
    <property type="match status" value="1"/>
</dbReference>
<reference evidence="5 6" key="1">
    <citation type="submission" date="2016-08" db="EMBL/GenBank/DDBJ databases">
        <title>Draft genome sequence of allopolyploid Zygosaccharomyces rouxii.</title>
        <authorList>
            <person name="Watanabe J."/>
            <person name="Uehara K."/>
            <person name="Mogi Y."/>
            <person name="Tsukioka Y."/>
        </authorList>
    </citation>
    <scope>NUCLEOTIDE SEQUENCE [LARGE SCALE GENOMIC DNA]</scope>
    <source>
        <strain evidence="5 6">NBRC 110957</strain>
    </source>
</reference>